<evidence type="ECO:0000313" key="1">
    <source>
        <dbReference type="Proteomes" id="UP001652660"/>
    </source>
</evidence>
<accession>A0ABM4VFG1</accession>
<proteinExistence type="predicted"/>
<dbReference type="GeneID" id="140013100"/>
<name>A0ABM4VFG1_COFAR</name>
<evidence type="ECO:0000313" key="4">
    <source>
        <dbReference type="RefSeq" id="XP_071918273.1"/>
    </source>
</evidence>
<dbReference type="RefSeq" id="XP_071918271.1">
    <property type="nucleotide sequence ID" value="XM_072062170.1"/>
</dbReference>
<gene>
    <name evidence="2 3 4" type="primary">LOC140013100</name>
</gene>
<reference evidence="2 3" key="1">
    <citation type="submission" date="2025-05" db="UniProtKB">
        <authorList>
            <consortium name="RefSeq"/>
        </authorList>
    </citation>
    <scope>IDENTIFICATION</scope>
    <source>
        <tissue evidence="2 3">Leaves</tissue>
    </source>
</reference>
<evidence type="ECO:0000313" key="3">
    <source>
        <dbReference type="RefSeq" id="XP_071918272.1"/>
    </source>
</evidence>
<keyword evidence="1" id="KW-1185">Reference proteome</keyword>
<dbReference type="RefSeq" id="XP_071918273.1">
    <property type="nucleotide sequence ID" value="XM_072062172.1"/>
</dbReference>
<sequence length="95" mass="10714">MLMLWNGAQPLMGKEGHCSVNLRTTDASFAESLYGLRRRAVNIKVKTKDNLDSEKKILPLDSPANAIHHNGLEKRQKVLSIVFLDCLLLISFCIY</sequence>
<evidence type="ECO:0000313" key="2">
    <source>
        <dbReference type="RefSeq" id="XP_071918271.1"/>
    </source>
</evidence>
<dbReference type="RefSeq" id="XP_071918272.1">
    <property type="nucleotide sequence ID" value="XM_072062171.1"/>
</dbReference>
<dbReference type="Proteomes" id="UP001652660">
    <property type="component" value="Chromosome 8e"/>
</dbReference>
<protein>
    <submittedName>
        <fullName evidence="2 3">Peroxisome biogenesis protein 12-like</fullName>
    </submittedName>
</protein>
<organism evidence="1 2">
    <name type="scientific">Coffea arabica</name>
    <name type="common">Arabian coffee</name>
    <dbReference type="NCBI Taxonomy" id="13443"/>
    <lineage>
        <taxon>Eukaryota</taxon>
        <taxon>Viridiplantae</taxon>
        <taxon>Streptophyta</taxon>
        <taxon>Embryophyta</taxon>
        <taxon>Tracheophyta</taxon>
        <taxon>Spermatophyta</taxon>
        <taxon>Magnoliopsida</taxon>
        <taxon>eudicotyledons</taxon>
        <taxon>Gunneridae</taxon>
        <taxon>Pentapetalae</taxon>
        <taxon>asterids</taxon>
        <taxon>lamiids</taxon>
        <taxon>Gentianales</taxon>
        <taxon>Rubiaceae</taxon>
        <taxon>Ixoroideae</taxon>
        <taxon>Gardenieae complex</taxon>
        <taxon>Bertiereae - Coffeeae clade</taxon>
        <taxon>Coffeeae</taxon>
        <taxon>Coffea</taxon>
    </lineage>
</organism>